<sequence length="498" mass="54300">MRIGDHDLDLQLGTLVHDGAPVHLRAKTFALLTYLARNAGRVIGKDELLAAVWPDVIVTEDSLTQAISELRRVLGDVLIRTVPRRGYMLEMARQEAVQEGPPTVVVLPFLTVSDRPEDRPLADAIVEEICQCLGRYGLVNVIARHSAFQCRPEEITPHEAARKLGADWFVEGPARRVPDGLRLSPALCETATGRQIWTETFLAGENGPAEVVSALTHRIVTRLALDEQKRTALLPASPSSHLGAWRHFVAGVAALRRYGGGVNEEACAHFRATVARDPGFALGQAYLGLAILTLGRYDASPPEMLDEGLAHALRGVELAPEEARCHAILALARLWRREFDAAEYSARKAVDTNPSDADPLAMLGYVLTLRGKPHEGIACLNAAIRLNPLHPAWYHGDLAIAHHIAGNHAEAIACIQRLPALDAWKETRLAACHAALGDATAAARHLDRAEALSPGWDAQAMVDSWAELEQKADRSYLQREVALALELRRGLRSADAHS</sequence>
<proteinExistence type="predicted"/>
<dbReference type="SMART" id="SM00862">
    <property type="entry name" value="Trans_reg_C"/>
    <property type="match status" value="1"/>
</dbReference>
<feature type="DNA-binding region" description="OmpR/PhoB-type" evidence="2">
    <location>
        <begin position="1"/>
        <end position="91"/>
    </location>
</feature>
<dbReference type="Pfam" id="PF13432">
    <property type="entry name" value="TPR_16"/>
    <property type="match status" value="1"/>
</dbReference>
<dbReference type="SMART" id="SM00028">
    <property type="entry name" value="TPR"/>
    <property type="match status" value="3"/>
</dbReference>
<accession>A0ABV7DUH1</accession>
<dbReference type="InterPro" id="IPR016032">
    <property type="entry name" value="Sig_transdc_resp-reg_C-effctor"/>
</dbReference>
<dbReference type="Pfam" id="PF00486">
    <property type="entry name" value="Trans_reg_C"/>
    <property type="match status" value="1"/>
</dbReference>
<keyword evidence="5" id="KW-1185">Reference proteome</keyword>
<protein>
    <submittedName>
        <fullName evidence="4">Winged helix-turn-helix domain-containing tetratricopeptide repeat protein</fullName>
    </submittedName>
</protein>
<evidence type="ECO:0000313" key="5">
    <source>
        <dbReference type="Proteomes" id="UP001595445"/>
    </source>
</evidence>
<dbReference type="SUPFAM" id="SSF48452">
    <property type="entry name" value="TPR-like"/>
    <property type="match status" value="1"/>
</dbReference>
<feature type="domain" description="OmpR/PhoB-type" evidence="3">
    <location>
        <begin position="1"/>
        <end position="91"/>
    </location>
</feature>
<evidence type="ECO:0000259" key="3">
    <source>
        <dbReference type="PROSITE" id="PS51755"/>
    </source>
</evidence>
<comment type="caution">
    <text evidence="4">The sequence shown here is derived from an EMBL/GenBank/DDBJ whole genome shotgun (WGS) entry which is preliminary data.</text>
</comment>
<dbReference type="Proteomes" id="UP001595445">
    <property type="component" value="Unassembled WGS sequence"/>
</dbReference>
<dbReference type="InterPro" id="IPR001867">
    <property type="entry name" value="OmpR/PhoB-type_DNA-bd"/>
</dbReference>
<dbReference type="CDD" id="cd00383">
    <property type="entry name" value="trans_reg_C"/>
    <property type="match status" value="1"/>
</dbReference>
<reference evidence="5" key="1">
    <citation type="journal article" date="2019" name="Int. J. Syst. Evol. Microbiol.">
        <title>The Global Catalogue of Microorganisms (GCM) 10K type strain sequencing project: providing services to taxonomists for standard genome sequencing and annotation.</title>
        <authorList>
            <consortium name="The Broad Institute Genomics Platform"/>
            <consortium name="The Broad Institute Genome Sequencing Center for Infectious Disease"/>
            <person name="Wu L."/>
            <person name="Ma J."/>
        </authorList>
    </citation>
    <scope>NUCLEOTIDE SEQUENCE [LARGE SCALE GENOMIC DNA]</scope>
    <source>
        <strain evidence="5">KCTC 62102</strain>
    </source>
</reference>
<dbReference type="EMBL" id="JBHRSM010000014">
    <property type="protein sequence ID" value="MFC3086035.1"/>
    <property type="molecule type" value="Genomic_DNA"/>
</dbReference>
<keyword evidence="1 2" id="KW-0238">DNA-binding</keyword>
<dbReference type="InterPro" id="IPR036388">
    <property type="entry name" value="WH-like_DNA-bd_sf"/>
</dbReference>
<evidence type="ECO:0000313" key="4">
    <source>
        <dbReference type="EMBL" id="MFC3086035.1"/>
    </source>
</evidence>
<name>A0ABV7DUH1_9RHOB</name>
<dbReference type="SUPFAM" id="SSF46894">
    <property type="entry name" value="C-terminal effector domain of the bipartite response regulators"/>
    <property type="match status" value="1"/>
</dbReference>
<dbReference type="RefSeq" id="WP_197647744.1">
    <property type="nucleotide sequence ID" value="NZ_JAEACP010000040.1"/>
</dbReference>
<gene>
    <name evidence="4" type="ORF">ACFOD6_08240</name>
</gene>
<dbReference type="InterPro" id="IPR011990">
    <property type="entry name" value="TPR-like_helical_dom_sf"/>
</dbReference>
<dbReference type="PROSITE" id="PS51755">
    <property type="entry name" value="OMPR_PHOB"/>
    <property type="match status" value="1"/>
</dbReference>
<evidence type="ECO:0000256" key="1">
    <source>
        <dbReference type="ARBA" id="ARBA00023125"/>
    </source>
</evidence>
<organism evidence="4 5">
    <name type="scientific">Tabrizicola soli</name>
    <dbReference type="NCBI Taxonomy" id="2185115"/>
    <lineage>
        <taxon>Bacteria</taxon>
        <taxon>Pseudomonadati</taxon>
        <taxon>Pseudomonadota</taxon>
        <taxon>Alphaproteobacteria</taxon>
        <taxon>Rhodobacterales</taxon>
        <taxon>Paracoccaceae</taxon>
        <taxon>Tabrizicola</taxon>
    </lineage>
</organism>
<evidence type="ECO:0000256" key="2">
    <source>
        <dbReference type="PROSITE-ProRule" id="PRU01091"/>
    </source>
</evidence>
<dbReference type="InterPro" id="IPR019734">
    <property type="entry name" value="TPR_rpt"/>
</dbReference>
<dbReference type="Gene3D" id="1.25.40.10">
    <property type="entry name" value="Tetratricopeptide repeat domain"/>
    <property type="match status" value="1"/>
</dbReference>
<dbReference type="Gene3D" id="1.10.10.10">
    <property type="entry name" value="Winged helix-like DNA-binding domain superfamily/Winged helix DNA-binding domain"/>
    <property type="match status" value="1"/>
</dbReference>